<organism evidence="7 8">
    <name type="scientific">Allomeiothermus silvanus (strain ATCC 700542 / DSM 9946 / NBRC 106475 / NCIMB 13440 / VI-R2)</name>
    <name type="common">Thermus silvanus</name>
    <dbReference type="NCBI Taxonomy" id="526227"/>
    <lineage>
        <taxon>Bacteria</taxon>
        <taxon>Thermotogati</taxon>
        <taxon>Deinococcota</taxon>
        <taxon>Deinococci</taxon>
        <taxon>Thermales</taxon>
        <taxon>Thermaceae</taxon>
        <taxon>Allomeiothermus</taxon>
    </lineage>
</organism>
<proteinExistence type="inferred from homology"/>
<dbReference type="PANTHER" id="PTHR48090">
    <property type="entry name" value="UNDECAPRENYL-PHOSPHATE 4-DEOXY-4-FORMAMIDO-L-ARABINOSE TRANSFERASE-RELATED"/>
    <property type="match status" value="1"/>
</dbReference>
<name>D7BGL8_ALLS1</name>
<evidence type="ECO:0000256" key="2">
    <source>
        <dbReference type="ARBA" id="ARBA00006739"/>
    </source>
</evidence>
<dbReference type="AlphaFoldDB" id="D7BGL8"/>
<evidence type="ECO:0000313" key="7">
    <source>
        <dbReference type="EMBL" id="ADH63834.1"/>
    </source>
</evidence>
<evidence type="ECO:0000313" key="8">
    <source>
        <dbReference type="Proteomes" id="UP000001916"/>
    </source>
</evidence>
<dbReference type="InterPro" id="IPR001173">
    <property type="entry name" value="Glyco_trans_2-like"/>
</dbReference>
<dbReference type="RefSeq" id="WP_013158387.1">
    <property type="nucleotide sequence ID" value="NC_014212.1"/>
</dbReference>
<dbReference type="SUPFAM" id="SSF53448">
    <property type="entry name" value="Nucleotide-diphospho-sugar transferases"/>
    <property type="match status" value="1"/>
</dbReference>
<accession>D7BGL8</accession>
<dbReference type="KEGG" id="msv:Mesil_1959"/>
<dbReference type="InterPro" id="IPR029044">
    <property type="entry name" value="Nucleotide-diphossugar_trans"/>
</dbReference>
<keyword evidence="8" id="KW-1185">Reference proteome</keyword>
<dbReference type="OrthoDB" id="9810303at2"/>
<dbReference type="Pfam" id="PF00535">
    <property type="entry name" value="Glycos_transf_2"/>
    <property type="match status" value="1"/>
</dbReference>
<dbReference type="Proteomes" id="UP000001916">
    <property type="component" value="Chromosome"/>
</dbReference>
<comment type="similarity">
    <text evidence="2">Belongs to the glycosyltransferase 2 family.</text>
</comment>
<feature type="domain" description="Glycosyltransferase 2-like" evidence="6">
    <location>
        <begin position="5"/>
        <end position="128"/>
    </location>
</feature>
<dbReference type="EMBL" id="CP002042">
    <property type="protein sequence ID" value="ADH63834.1"/>
    <property type="molecule type" value="Genomic_DNA"/>
</dbReference>
<reference evidence="7 8" key="1">
    <citation type="journal article" date="2010" name="Stand. Genomic Sci.">
        <title>Complete genome sequence of Meiothermus silvanus type strain (VI-R2).</title>
        <authorList>
            <person name="Sikorski J."/>
            <person name="Tindall B.J."/>
            <person name="Lowry S."/>
            <person name="Lucas S."/>
            <person name="Nolan M."/>
            <person name="Copeland A."/>
            <person name="Glavina Del Rio T."/>
            <person name="Tice H."/>
            <person name="Cheng J.F."/>
            <person name="Han C."/>
            <person name="Pitluck S."/>
            <person name="Liolios K."/>
            <person name="Ivanova N."/>
            <person name="Mavromatis K."/>
            <person name="Mikhailova N."/>
            <person name="Pati A."/>
            <person name="Goodwin L."/>
            <person name="Chen A."/>
            <person name="Palaniappan K."/>
            <person name="Land M."/>
            <person name="Hauser L."/>
            <person name="Chang Y.J."/>
            <person name="Jeffries C.D."/>
            <person name="Rohde M."/>
            <person name="Goker M."/>
            <person name="Woyke T."/>
            <person name="Bristow J."/>
            <person name="Eisen J.A."/>
            <person name="Markowitz V."/>
            <person name="Hugenholtz P."/>
            <person name="Kyrpides N.C."/>
            <person name="Klenk H.P."/>
            <person name="Lapidus A."/>
        </authorList>
    </citation>
    <scope>NUCLEOTIDE SEQUENCE [LARGE SCALE GENOMIC DNA]</scope>
    <source>
        <strain evidence="8">ATCC 700542 / DSM 9946 / VI-R2</strain>
    </source>
</reference>
<gene>
    <name evidence="7" type="ordered locus">Mesil_1959</name>
</gene>
<sequence length="212" mass="23608">MNQATVLIPAYNEETTVAEVVRVARQAGYPVVVADDGSKDRTSEVAREAGAKVVRLELNRGKGAALAAGLAAVQTPFVLLLDADLVGLKPEHLHRLLEPVVSGKLDMTIGVFSSGGFLTDFGNRATPYLSGQRACRIEWLRGVPHLALERWPEPLITDHLRKTNTRWAYIPLPGASQVMKEKKRGFWKGFRYRLGMYRDILRYWLGGRRRAG</sequence>
<dbReference type="InterPro" id="IPR050256">
    <property type="entry name" value="Glycosyltransferase_2"/>
</dbReference>
<evidence type="ECO:0000256" key="4">
    <source>
        <dbReference type="ARBA" id="ARBA00022679"/>
    </source>
</evidence>
<dbReference type="GO" id="GO:0016757">
    <property type="term" value="F:glycosyltransferase activity"/>
    <property type="evidence" value="ECO:0007669"/>
    <property type="project" value="UniProtKB-KW"/>
</dbReference>
<dbReference type="CAZy" id="GT2">
    <property type="family name" value="Glycosyltransferase Family 2"/>
</dbReference>
<keyword evidence="4 7" id="KW-0808">Transferase</keyword>
<dbReference type="Gene3D" id="3.90.550.10">
    <property type="entry name" value="Spore Coat Polysaccharide Biosynthesis Protein SpsA, Chain A"/>
    <property type="match status" value="1"/>
</dbReference>
<dbReference type="HOGENOM" id="CLU_033536_6_1_0"/>
<evidence type="ECO:0000256" key="5">
    <source>
        <dbReference type="ARBA" id="ARBA00022842"/>
    </source>
</evidence>
<keyword evidence="5" id="KW-0460">Magnesium</keyword>
<keyword evidence="3" id="KW-0328">Glycosyltransferase</keyword>
<evidence type="ECO:0000256" key="3">
    <source>
        <dbReference type="ARBA" id="ARBA00022676"/>
    </source>
</evidence>
<dbReference type="STRING" id="526227.Mesil_1959"/>
<dbReference type="eggNOG" id="COG1215">
    <property type="taxonomic scope" value="Bacteria"/>
</dbReference>
<protein>
    <submittedName>
        <fullName evidence="7">Glycosyl transferase family 2</fullName>
    </submittedName>
</protein>
<comment type="cofactor">
    <cofactor evidence="1">
        <name>Mg(2+)</name>
        <dbReference type="ChEBI" id="CHEBI:18420"/>
    </cofactor>
</comment>
<evidence type="ECO:0000259" key="6">
    <source>
        <dbReference type="Pfam" id="PF00535"/>
    </source>
</evidence>
<dbReference type="PANTHER" id="PTHR48090:SF10">
    <property type="entry name" value="GLUCOSYL-3-PHOSPHOGLYCERATE SYNTHASE"/>
    <property type="match status" value="1"/>
</dbReference>
<evidence type="ECO:0000256" key="1">
    <source>
        <dbReference type="ARBA" id="ARBA00001946"/>
    </source>
</evidence>